<dbReference type="SUPFAM" id="SSF51556">
    <property type="entry name" value="Metallo-dependent hydrolases"/>
    <property type="match status" value="1"/>
</dbReference>
<dbReference type="InterPro" id="IPR006680">
    <property type="entry name" value="Amidohydro-rel"/>
</dbReference>
<dbReference type="Pfam" id="PF01979">
    <property type="entry name" value="Amidohydro_1"/>
    <property type="match status" value="1"/>
</dbReference>
<dbReference type="InterPro" id="IPR032466">
    <property type="entry name" value="Metal_Hydrolase"/>
</dbReference>
<dbReference type="Proteomes" id="UP000317371">
    <property type="component" value="Unassembled WGS sequence"/>
</dbReference>
<proteinExistence type="predicted"/>
<keyword evidence="2" id="KW-0378">Hydrolase</keyword>
<dbReference type="RefSeq" id="WP_141609583.1">
    <property type="nucleotide sequence ID" value="NZ_VIGC02000008.1"/>
</dbReference>
<dbReference type="SUPFAM" id="SSF51338">
    <property type="entry name" value="Composite domain of metallo-dependent hydrolases"/>
    <property type="match status" value="1"/>
</dbReference>
<dbReference type="InParanoid" id="A0A540VI41"/>
<comment type="caution">
    <text evidence="2">The sequence shown here is derived from an EMBL/GenBank/DDBJ whole genome shotgun (WGS) entry which is preliminary data.</text>
</comment>
<dbReference type="PANTHER" id="PTHR43135">
    <property type="entry name" value="ALPHA-D-RIBOSE 1-METHYLPHOSPHONATE 5-TRIPHOSPHATE DIPHOSPHATASE"/>
    <property type="match status" value="1"/>
</dbReference>
<dbReference type="EMBL" id="VIGC01000008">
    <property type="protein sequence ID" value="TQE96438.1"/>
    <property type="molecule type" value="Genomic_DNA"/>
</dbReference>
<organism evidence="2 3">
    <name type="scientific">Litorilinea aerophila</name>
    <dbReference type="NCBI Taxonomy" id="1204385"/>
    <lineage>
        <taxon>Bacteria</taxon>
        <taxon>Bacillati</taxon>
        <taxon>Chloroflexota</taxon>
        <taxon>Caldilineae</taxon>
        <taxon>Caldilineales</taxon>
        <taxon>Caldilineaceae</taxon>
        <taxon>Litorilinea</taxon>
    </lineage>
</organism>
<evidence type="ECO:0000313" key="2">
    <source>
        <dbReference type="EMBL" id="TQE96438.1"/>
    </source>
</evidence>
<reference evidence="2 3" key="1">
    <citation type="submission" date="2019-06" db="EMBL/GenBank/DDBJ databases">
        <title>Genome sequence of Litorilinea aerophila BAA-2444.</title>
        <authorList>
            <person name="Maclea K.S."/>
            <person name="Maurais E.G."/>
            <person name="Iannazzi L.C."/>
        </authorList>
    </citation>
    <scope>NUCLEOTIDE SEQUENCE [LARGE SCALE GENOMIC DNA]</scope>
    <source>
        <strain evidence="2 3">ATCC BAA-2444</strain>
    </source>
</reference>
<dbReference type="InterPro" id="IPR051781">
    <property type="entry name" value="Metallo-dep_Hydrolase"/>
</dbReference>
<evidence type="ECO:0000259" key="1">
    <source>
        <dbReference type="Pfam" id="PF01979"/>
    </source>
</evidence>
<sequence length="426" mass="45263">MRTFFNNCRLVDGTGARAVESALVVVTDDQITWCGPADAAEAPTPVAGDRQVDLAGRTLLPGLFNVHVHLALRLPFPEQRIDPFAPGYRAMLIYRRALEAIYSGTTSLRAVGEAHFMDIAVRNAINKGVLPGPRIQSAGSALIATGGHGHNSVSCIEADGVDGFRRAAREQLRAGADLIKICLTGGIGTPGEQPADKQMSDDEVAAVVEVAHGANKRVASHTGGSQPVKDAVRLGVDCIEHGYQFDEEAAQMMAEAGTFLVPTLCVTQELDYMRRHGVQEWMLTKARAAAVEHLNSIRRAVAAGVTLCVGTDLLPSDPVDGTVATIREVELLVEAGLSPLDALRAATFNSARLCGVERLTGTIAAGKQADLIVVDGRPDVEIRDLRQVRLVMKDGAVFRNELPNLDAPGLALPGVELAGGTFARVY</sequence>
<dbReference type="GO" id="GO:0016810">
    <property type="term" value="F:hydrolase activity, acting on carbon-nitrogen (but not peptide) bonds"/>
    <property type="evidence" value="ECO:0007669"/>
    <property type="project" value="InterPro"/>
</dbReference>
<dbReference type="InterPro" id="IPR057744">
    <property type="entry name" value="OTAase-like"/>
</dbReference>
<dbReference type="Gene3D" id="3.20.20.140">
    <property type="entry name" value="Metal-dependent hydrolases"/>
    <property type="match status" value="1"/>
</dbReference>
<dbReference type="CDD" id="cd01299">
    <property type="entry name" value="Met_dep_hydrolase_A"/>
    <property type="match status" value="1"/>
</dbReference>
<dbReference type="OrthoDB" id="9797498at2"/>
<dbReference type="AlphaFoldDB" id="A0A540VI41"/>
<feature type="domain" description="Amidohydrolase-related" evidence="1">
    <location>
        <begin position="58"/>
        <end position="395"/>
    </location>
</feature>
<dbReference type="PANTHER" id="PTHR43135:SF3">
    <property type="entry name" value="ALPHA-D-RIBOSE 1-METHYLPHOSPHONATE 5-TRIPHOSPHATE DIPHOSPHATASE"/>
    <property type="match status" value="1"/>
</dbReference>
<dbReference type="Gene3D" id="2.30.40.10">
    <property type="entry name" value="Urease, subunit C, domain 1"/>
    <property type="match status" value="1"/>
</dbReference>
<evidence type="ECO:0000313" key="3">
    <source>
        <dbReference type="Proteomes" id="UP000317371"/>
    </source>
</evidence>
<dbReference type="InterPro" id="IPR011059">
    <property type="entry name" value="Metal-dep_hydrolase_composite"/>
</dbReference>
<accession>A0A540VI41</accession>
<keyword evidence="3" id="KW-1185">Reference proteome</keyword>
<name>A0A540VI41_9CHLR</name>
<protein>
    <submittedName>
        <fullName evidence="2">Amidohydrolase family protein</fullName>
    </submittedName>
</protein>
<gene>
    <name evidence="2" type="ORF">FKZ61_08090</name>
</gene>